<dbReference type="Proteomes" id="UP001516023">
    <property type="component" value="Unassembled WGS sequence"/>
</dbReference>
<dbReference type="PROSITE" id="PS50222">
    <property type="entry name" value="EF_HAND_2"/>
    <property type="match status" value="1"/>
</dbReference>
<dbReference type="InterPro" id="IPR011992">
    <property type="entry name" value="EF-hand-dom_pair"/>
</dbReference>
<feature type="transmembrane region" description="Helical" evidence="8">
    <location>
        <begin position="576"/>
        <end position="594"/>
    </location>
</feature>
<keyword evidence="6 8" id="KW-1133">Transmembrane helix</keyword>
<dbReference type="InterPro" id="IPR027359">
    <property type="entry name" value="Volt_channel_dom_sf"/>
</dbReference>
<dbReference type="Pfam" id="PF00520">
    <property type="entry name" value="Ion_trans"/>
    <property type="match status" value="2"/>
</dbReference>
<comment type="similarity">
    <text evidence="2">Belongs to the calcium channel alpha-1 subunit (TC 1.A.1.11) family. Two pore calcium channel subfamily.</text>
</comment>
<dbReference type="GO" id="GO:0034220">
    <property type="term" value="P:monoatomic ion transmembrane transport"/>
    <property type="evidence" value="ECO:0007669"/>
    <property type="project" value="UniProtKB-KW"/>
</dbReference>
<sequence>MDESTPLTSNLSLGTLAVTKFKEGVRSFRSSNQSFSLRERQRALREAGVGQAAHLCRDAVFGYQDAPYDGSYDPYSERHQHQRIRNEISVVCGRMVVLLRGVALAANWTLFFLTIVEPPYWCREGDHKYYGDCKEMFDLRGTTADGEQDRQLYPNSGSLMLTMSQSTWIELCCVGFNFFYILLKFADDGFIPRLFFYPGYKRLVHLSQIILIACITAGNMVQNSVFNPFFRMLLLGTYLRRFQREFGTFVKMIPRILNILAILAVITIFYAWFGVVMFYDSPQGHIAFPSLLEGIWYVHHSIQCYEKYVSHLKSSLTSYRTLWICVTTANYPDVMMPSYNEHRFMALYFVSYMLFSFFYLMNLVLAVAVNSYDESIADRRKYREQLSRELLTKAFELLDHEKKSEISRNTVMNVMVILNQDIPEISKLSHDEKSIFFAMLDKDGSSTISLDEFLLFGKVLLLDLHAQSEYATFVEMNLPRIYNSRFYQRVCNIVKSDNFEIMVDFILIMNAGIIAIQDYPMLSGQDVTEDPKYNDGYIDTVWESIETLFTILYLVEAILKIMVNGWKKYSESGRNLFDFVITVVAAIASAYVYYPNSYSNSDLIKFIVMARVLRLGRVMFTIDAFRMIGAISLDIIPAAASVFTVLLFIAYFFSWLGMMMFGGLITRDPRDPTAFKLLEANDFVVNEYWANNFNDMFSGLNVLFNLLVVNNWTECEIGFEVVTDRKWIVRCFFFLFHVLGVIGISNVITSFIINAFFQQMKTIEQRKGWEESIEGEAIIKGSEAFFDTSMVTGTETGVKNMYIARIKPQHLDVETDERAELRELFTRTSSCDESS</sequence>
<evidence type="ECO:0000256" key="4">
    <source>
        <dbReference type="ARBA" id="ARBA00022692"/>
    </source>
</evidence>
<keyword evidence="7 8" id="KW-0472">Membrane</keyword>
<accession>A0ABD3QM30</accession>
<feature type="transmembrane region" description="Helical" evidence="8">
    <location>
        <begin position="345"/>
        <end position="372"/>
    </location>
</feature>
<evidence type="ECO:0000256" key="2">
    <source>
        <dbReference type="ARBA" id="ARBA00009286"/>
    </source>
</evidence>
<evidence type="ECO:0000256" key="5">
    <source>
        <dbReference type="ARBA" id="ARBA00022882"/>
    </source>
</evidence>
<feature type="transmembrane region" description="Helical" evidence="8">
    <location>
        <begin position="536"/>
        <end position="555"/>
    </location>
</feature>
<evidence type="ECO:0000259" key="9">
    <source>
        <dbReference type="PROSITE" id="PS50222"/>
    </source>
</evidence>
<name>A0ABD3QM30_9STRA</name>
<gene>
    <name evidence="10" type="ORF">HJC23_006960</name>
</gene>
<dbReference type="InterPro" id="IPR044581">
    <property type="entry name" value="TPC1_plant"/>
</dbReference>
<dbReference type="SUPFAM" id="SSF47473">
    <property type="entry name" value="EF-hand"/>
    <property type="match status" value="1"/>
</dbReference>
<dbReference type="SUPFAM" id="SSF81324">
    <property type="entry name" value="Voltage-gated potassium channels"/>
    <property type="match status" value="2"/>
</dbReference>
<evidence type="ECO:0000256" key="7">
    <source>
        <dbReference type="ARBA" id="ARBA00023136"/>
    </source>
</evidence>
<keyword evidence="4 8" id="KW-0812">Transmembrane</keyword>
<protein>
    <recommendedName>
        <fullName evidence="9">EF-hand domain-containing protein</fullName>
    </recommendedName>
</protein>
<evidence type="ECO:0000313" key="10">
    <source>
        <dbReference type="EMBL" id="KAL3801350.1"/>
    </source>
</evidence>
<keyword evidence="5" id="KW-0813">Transport</keyword>
<dbReference type="Gene3D" id="1.10.287.70">
    <property type="match status" value="2"/>
</dbReference>
<dbReference type="Gene3D" id="1.20.120.350">
    <property type="entry name" value="Voltage-gated potassium channels. Chain C"/>
    <property type="match status" value="1"/>
</dbReference>
<comment type="subunit">
    <text evidence="3">Homodimer.</text>
</comment>
<evidence type="ECO:0000313" key="11">
    <source>
        <dbReference type="Proteomes" id="UP001516023"/>
    </source>
</evidence>
<evidence type="ECO:0000256" key="1">
    <source>
        <dbReference type="ARBA" id="ARBA00004141"/>
    </source>
</evidence>
<keyword evidence="5" id="KW-0406">Ion transport</keyword>
<proteinExistence type="inferred from homology"/>
<evidence type="ECO:0000256" key="6">
    <source>
        <dbReference type="ARBA" id="ARBA00022989"/>
    </source>
</evidence>
<dbReference type="PANTHER" id="PTHR46988">
    <property type="entry name" value="TWO PORE CALCIUM CHANNEL PROTEIN 1"/>
    <property type="match status" value="1"/>
</dbReference>
<evidence type="ECO:0000256" key="3">
    <source>
        <dbReference type="ARBA" id="ARBA00011738"/>
    </source>
</evidence>
<comment type="subcellular location">
    <subcellularLocation>
        <location evidence="1">Membrane</location>
        <topology evidence="1">Multi-pass membrane protein</topology>
    </subcellularLocation>
</comment>
<comment type="caution">
    <text evidence="10">The sequence shown here is derived from an EMBL/GenBank/DDBJ whole genome shotgun (WGS) entry which is preliminary data.</text>
</comment>
<reference evidence="10 11" key="1">
    <citation type="journal article" date="2020" name="G3 (Bethesda)">
        <title>Improved Reference Genome for Cyclotella cryptica CCMP332, a Model for Cell Wall Morphogenesis, Salinity Adaptation, and Lipid Production in Diatoms (Bacillariophyta).</title>
        <authorList>
            <person name="Roberts W.R."/>
            <person name="Downey K.M."/>
            <person name="Ruck E.C."/>
            <person name="Traller J.C."/>
            <person name="Alverson A.J."/>
        </authorList>
    </citation>
    <scope>NUCLEOTIDE SEQUENCE [LARGE SCALE GENOMIC DNA]</scope>
    <source>
        <strain evidence="10 11">CCMP332</strain>
    </source>
</reference>
<dbReference type="InterPro" id="IPR005821">
    <property type="entry name" value="Ion_trans_dom"/>
</dbReference>
<dbReference type="AlphaFoldDB" id="A0ABD3QM30"/>
<dbReference type="PANTHER" id="PTHR46988:SF4">
    <property type="entry name" value="ION TRANSPORT DOMAIN-CONTAINING PROTEIN"/>
    <property type="match status" value="1"/>
</dbReference>
<dbReference type="InterPro" id="IPR002048">
    <property type="entry name" value="EF_hand_dom"/>
</dbReference>
<dbReference type="Gene3D" id="1.10.238.10">
    <property type="entry name" value="EF-hand"/>
    <property type="match status" value="1"/>
</dbReference>
<feature type="domain" description="EF-hand" evidence="9">
    <location>
        <begin position="428"/>
        <end position="463"/>
    </location>
</feature>
<organism evidence="10 11">
    <name type="scientific">Cyclotella cryptica</name>
    <dbReference type="NCBI Taxonomy" id="29204"/>
    <lineage>
        <taxon>Eukaryota</taxon>
        <taxon>Sar</taxon>
        <taxon>Stramenopiles</taxon>
        <taxon>Ochrophyta</taxon>
        <taxon>Bacillariophyta</taxon>
        <taxon>Coscinodiscophyceae</taxon>
        <taxon>Thalassiosirophycidae</taxon>
        <taxon>Stephanodiscales</taxon>
        <taxon>Stephanodiscaceae</taxon>
        <taxon>Cyclotella</taxon>
    </lineage>
</organism>
<feature type="transmembrane region" description="Helical" evidence="8">
    <location>
        <begin position="727"/>
        <end position="757"/>
    </location>
</feature>
<feature type="transmembrane region" description="Helical" evidence="8">
    <location>
        <begin position="256"/>
        <end position="279"/>
    </location>
</feature>
<keyword evidence="11" id="KW-1185">Reference proteome</keyword>
<evidence type="ECO:0000256" key="8">
    <source>
        <dbReference type="SAM" id="Phobius"/>
    </source>
</evidence>
<keyword evidence="5" id="KW-0407">Ion channel</keyword>
<feature type="transmembrane region" description="Helical" evidence="8">
    <location>
        <begin position="637"/>
        <end position="665"/>
    </location>
</feature>
<keyword evidence="5" id="KW-0851">Voltage-gated channel</keyword>
<dbReference type="GO" id="GO:0034702">
    <property type="term" value="C:monoatomic ion channel complex"/>
    <property type="evidence" value="ECO:0007669"/>
    <property type="project" value="UniProtKB-KW"/>
</dbReference>
<feature type="transmembrane region" description="Helical" evidence="8">
    <location>
        <begin position="499"/>
        <end position="516"/>
    </location>
</feature>
<feature type="transmembrane region" description="Helical" evidence="8">
    <location>
        <begin position="168"/>
        <end position="186"/>
    </location>
</feature>
<dbReference type="EMBL" id="JABMIG020000027">
    <property type="protein sequence ID" value="KAL3801350.1"/>
    <property type="molecule type" value="Genomic_DNA"/>
</dbReference>